<reference evidence="1 2" key="1">
    <citation type="submission" date="2015-04" db="EMBL/GenBank/DDBJ databases">
        <authorList>
            <person name="Syromyatnikov M.Y."/>
            <person name="Popov V.N."/>
        </authorList>
    </citation>
    <scope>NUCLEOTIDE SEQUENCE [LARGE SCALE GENOMIC DNA]</scope>
</reference>
<dbReference type="EMBL" id="CVRI01000050">
    <property type="protein sequence ID" value="CRK99360.1"/>
    <property type="molecule type" value="Genomic_DNA"/>
</dbReference>
<gene>
    <name evidence="1" type="ORF">CLUMA_CG012628</name>
</gene>
<protein>
    <submittedName>
        <fullName evidence="1">CLUMA_CG012628, isoform A</fullName>
    </submittedName>
</protein>
<proteinExistence type="predicted"/>
<dbReference type="AlphaFoldDB" id="A0A1J1IGN3"/>
<evidence type="ECO:0000313" key="1">
    <source>
        <dbReference type="EMBL" id="CRK99360.1"/>
    </source>
</evidence>
<sequence>MMRKRTFAVIIGKHVESGISCRMVNITKTLYEADVCDDKCTLLKQSLPVHISEIILKADYAKKFTTVKSLTSDQHLALYTEQTNKKMKNFQRIQLHYHASC</sequence>
<accession>A0A1J1IGN3</accession>
<dbReference type="Proteomes" id="UP000183832">
    <property type="component" value="Unassembled WGS sequence"/>
</dbReference>
<name>A0A1J1IGN3_9DIPT</name>
<organism evidence="1 2">
    <name type="scientific">Clunio marinus</name>
    <dbReference type="NCBI Taxonomy" id="568069"/>
    <lineage>
        <taxon>Eukaryota</taxon>
        <taxon>Metazoa</taxon>
        <taxon>Ecdysozoa</taxon>
        <taxon>Arthropoda</taxon>
        <taxon>Hexapoda</taxon>
        <taxon>Insecta</taxon>
        <taxon>Pterygota</taxon>
        <taxon>Neoptera</taxon>
        <taxon>Endopterygota</taxon>
        <taxon>Diptera</taxon>
        <taxon>Nematocera</taxon>
        <taxon>Chironomoidea</taxon>
        <taxon>Chironomidae</taxon>
        <taxon>Clunio</taxon>
    </lineage>
</organism>
<evidence type="ECO:0000313" key="2">
    <source>
        <dbReference type="Proteomes" id="UP000183832"/>
    </source>
</evidence>
<keyword evidence="2" id="KW-1185">Reference proteome</keyword>